<dbReference type="Pfam" id="PF00188">
    <property type="entry name" value="CAP"/>
    <property type="match status" value="1"/>
</dbReference>
<dbReference type="InterPro" id="IPR034763">
    <property type="entry name" value="P14a_insect"/>
</dbReference>
<dbReference type="InterPro" id="IPR001283">
    <property type="entry name" value="CRISP-related"/>
</dbReference>
<dbReference type="InterPro" id="IPR035940">
    <property type="entry name" value="CAP_sf"/>
</dbReference>
<feature type="chain" id="PRO_5026863547" description="Venom allergen-1" evidence="6">
    <location>
        <begin position="24"/>
        <end position="262"/>
    </location>
</feature>
<name>A0A6J2TIB8_DROLE</name>
<dbReference type="OrthoDB" id="414826at2759"/>
<dbReference type="GeneID" id="115625478"/>
<evidence type="ECO:0000259" key="7">
    <source>
        <dbReference type="SMART" id="SM00198"/>
    </source>
</evidence>
<evidence type="ECO:0000256" key="3">
    <source>
        <dbReference type="ARBA" id="ARBA00022525"/>
    </source>
</evidence>
<protein>
    <recommendedName>
        <fullName evidence="5">Venom allergen-1</fullName>
    </recommendedName>
</protein>
<evidence type="ECO:0000256" key="2">
    <source>
        <dbReference type="ARBA" id="ARBA00009923"/>
    </source>
</evidence>
<proteinExistence type="inferred from homology"/>
<dbReference type="PANTHER" id="PTHR10334">
    <property type="entry name" value="CYSTEINE-RICH SECRETORY PROTEIN-RELATED"/>
    <property type="match status" value="1"/>
</dbReference>
<keyword evidence="8" id="KW-1185">Reference proteome</keyword>
<feature type="signal peptide" evidence="6">
    <location>
        <begin position="1"/>
        <end position="23"/>
    </location>
</feature>
<dbReference type="AlphaFoldDB" id="A0A6J2TIB8"/>
<evidence type="ECO:0000313" key="9">
    <source>
        <dbReference type="RefSeq" id="XP_030376426.1"/>
    </source>
</evidence>
<dbReference type="PIRSF" id="PIRSF038921">
    <property type="entry name" value="P14a"/>
    <property type="match status" value="1"/>
</dbReference>
<dbReference type="Proteomes" id="UP000504634">
    <property type="component" value="Unplaced"/>
</dbReference>
<dbReference type="GO" id="GO:0005576">
    <property type="term" value="C:extracellular region"/>
    <property type="evidence" value="ECO:0007669"/>
    <property type="project" value="UniProtKB-SubCell"/>
</dbReference>
<evidence type="ECO:0000256" key="5">
    <source>
        <dbReference type="ARBA" id="ARBA00068306"/>
    </source>
</evidence>
<organism evidence="8 9">
    <name type="scientific">Drosophila lebanonensis</name>
    <name type="common">Fruit fly</name>
    <name type="synonym">Scaptodrosophila lebanonensis</name>
    <dbReference type="NCBI Taxonomy" id="7225"/>
    <lineage>
        <taxon>Eukaryota</taxon>
        <taxon>Metazoa</taxon>
        <taxon>Ecdysozoa</taxon>
        <taxon>Arthropoda</taxon>
        <taxon>Hexapoda</taxon>
        <taxon>Insecta</taxon>
        <taxon>Pterygota</taxon>
        <taxon>Neoptera</taxon>
        <taxon>Endopterygota</taxon>
        <taxon>Diptera</taxon>
        <taxon>Brachycera</taxon>
        <taxon>Muscomorpha</taxon>
        <taxon>Ephydroidea</taxon>
        <taxon>Drosophilidae</taxon>
        <taxon>Scaptodrosophila</taxon>
    </lineage>
</organism>
<dbReference type="CDD" id="cd05380">
    <property type="entry name" value="CAP_euk"/>
    <property type="match status" value="1"/>
</dbReference>
<comment type="subcellular location">
    <subcellularLocation>
        <location evidence="1">Secreted</location>
    </subcellularLocation>
</comment>
<comment type="similarity">
    <text evidence="2">Belongs to the CRISP family.</text>
</comment>
<sequence length="262" mass="30117">MSAIVSSMLGVAVFLLLSESATSKQYDWCDPDLCGAGLKHVACRNNGHFNRRCKADSFELDVSNYKNTFLHAHNKRRNFLALGRLPGYYPAARMATMVWDDELQYLASLNLRTCILDHDDCHNTYRYANSGQNLCAIWRDRSPNVNVTSLIEESLSLWFDEYPLIDSSFIDKFRVTEIFEDYGHFAEMVVDRNSHVGCSIIRFTRPDYPYVYIYHVVCNYASIYALDAPVYEVGYTASRCKTGKNPFYPGLCSTREQFNPNY</sequence>
<dbReference type="RefSeq" id="XP_030376426.1">
    <property type="nucleotide sequence ID" value="XM_030520566.1"/>
</dbReference>
<reference evidence="9" key="1">
    <citation type="submission" date="2025-08" db="UniProtKB">
        <authorList>
            <consortium name="RefSeq"/>
        </authorList>
    </citation>
    <scope>IDENTIFICATION</scope>
    <source>
        <strain evidence="9">11010-0011.00</strain>
        <tissue evidence="9">Whole body</tissue>
    </source>
</reference>
<keyword evidence="3" id="KW-0964">Secreted</keyword>
<dbReference type="SMART" id="SM00198">
    <property type="entry name" value="SCP"/>
    <property type="match status" value="1"/>
</dbReference>
<keyword evidence="4 6" id="KW-0732">Signal</keyword>
<evidence type="ECO:0000256" key="4">
    <source>
        <dbReference type="ARBA" id="ARBA00022729"/>
    </source>
</evidence>
<accession>A0A6J2TIB8</accession>
<gene>
    <name evidence="9" type="primary">LOC115625478</name>
</gene>
<dbReference type="FunFam" id="3.40.33.10:FF:000007">
    <property type="entry name" value="Venom allergen"/>
    <property type="match status" value="1"/>
</dbReference>
<evidence type="ECO:0000256" key="6">
    <source>
        <dbReference type="SAM" id="SignalP"/>
    </source>
</evidence>
<dbReference type="SUPFAM" id="SSF55797">
    <property type="entry name" value="PR-1-like"/>
    <property type="match status" value="1"/>
</dbReference>
<dbReference type="Gene3D" id="3.40.33.10">
    <property type="entry name" value="CAP"/>
    <property type="match status" value="1"/>
</dbReference>
<feature type="domain" description="SCP" evidence="7">
    <location>
        <begin position="64"/>
        <end position="227"/>
    </location>
</feature>
<evidence type="ECO:0000256" key="1">
    <source>
        <dbReference type="ARBA" id="ARBA00004613"/>
    </source>
</evidence>
<dbReference type="InterPro" id="IPR014044">
    <property type="entry name" value="CAP_dom"/>
</dbReference>
<evidence type="ECO:0000313" key="8">
    <source>
        <dbReference type="Proteomes" id="UP000504634"/>
    </source>
</evidence>